<feature type="non-terminal residue" evidence="1">
    <location>
        <position position="34"/>
    </location>
</feature>
<proteinExistence type="predicted"/>
<evidence type="ECO:0000313" key="1">
    <source>
        <dbReference type="EMBL" id="SVE11030.1"/>
    </source>
</evidence>
<name>A0A383AU27_9ZZZZ</name>
<sequence length="34" mass="3850">VTEGHLHEGLPSLHGKRLLHLLLQLCLRQVHLST</sequence>
<dbReference type="EMBL" id="UINC01194779">
    <property type="protein sequence ID" value="SVE11030.1"/>
    <property type="molecule type" value="Genomic_DNA"/>
</dbReference>
<dbReference type="AlphaFoldDB" id="A0A383AU27"/>
<reference evidence="1" key="1">
    <citation type="submission" date="2018-05" db="EMBL/GenBank/DDBJ databases">
        <authorList>
            <person name="Lanie J.A."/>
            <person name="Ng W.-L."/>
            <person name="Kazmierczak K.M."/>
            <person name="Andrzejewski T.M."/>
            <person name="Davidsen T.M."/>
            <person name="Wayne K.J."/>
            <person name="Tettelin H."/>
            <person name="Glass J.I."/>
            <person name="Rusch D."/>
            <person name="Podicherti R."/>
            <person name="Tsui H.-C.T."/>
            <person name="Winkler M.E."/>
        </authorList>
    </citation>
    <scope>NUCLEOTIDE SEQUENCE</scope>
</reference>
<gene>
    <name evidence="1" type="ORF">METZ01_LOCUS463884</name>
</gene>
<organism evidence="1">
    <name type="scientific">marine metagenome</name>
    <dbReference type="NCBI Taxonomy" id="408172"/>
    <lineage>
        <taxon>unclassified sequences</taxon>
        <taxon>metagenomes</taxon>
        <taxon>ecological metagenomes</taxon>
    </lineage>
</organism>
<feature type="non-terminal residue" evidence="1">
    <location>
        <position position="1"/>
    </location>
</feature>
<accession>A0A383AU27</accession>
<protein>
    <submittedName>
        <fullName evidence="1">Uncharacterized protein</fullName>
    </submittedName>
</protein>